<feature type="active site" evidence="7">
    <location>
        <position position="332"/>
    </location>
</feature>
<keyword evidence="10" id="KW-1185">Reference proteome</keyword>
<name>A0A212RCQ0_9CHLR</name>
<evidence type="ECO:0000256" key="2">
    <source>
        <dbReference type="ARBA" id="ARBA00010566"/>
    </source>
</evidence>
<dbReference type="PIRSF" id="PIRSF001369">
    <property type="entry name" value="Citrate_synth"/>
    <property type="match status" value="1"/>
</dbReference>
<dbReference type="InterPro" id="IPR019810">
    <property type="entry name" value="Citrate_synthase_AS"/>
</dbReference>
<proteinExistence type="inferred from homology"/>
<dbReference type="NCBIfam" id="TIGR01800">
    <property type="entry name" value="cit_synth_II"/>
    <property type="match status" value="1"/>
</dbReference>
<organism evidence="9 10">
    <name type="scientific">Thermoflexus hugenholtzii JAD2</name>
    <dbReference type="NCBI Taxonomy" id="877466"/>
    <lineage>
        <taxon>Bacteria</taxon>
        <taxon>Bacillati</taxon>
        <taxon>Chloroflexota</taxon>
        <taxon>Thermoflexia</taxon>
        <taxon>Thermoflexales</taxon>
        <taxon>Thermoflexaceae</taxon>
        <taxon>Thermoflexus</taxon>
    </lineage>
</organism>
<dbReference type="Gene3D" id="1.10.580.10">
    <property type="entry name" value="Citrate Synthase, domain 1"/>
    <property type="match status" value="1"/>
</dbReference>
<accession>A0A212RCQ0</accession>
<dbReference type="PANTHER" id="PTHR11739">
    <property type="entry name" value="CITRATE SYNTHASE"/>
    <property type="match status" value="1"/>
</dbReference>
<dbReference type="InterPro" id="IPR016143">
    <property type="entry name" value="Citrate_synth-like_sm_a-sub"/>
</dbReference>
<dbReference type="InterPro" id="IPR011278">
    <property type="entry name" value="2-MeCitrate/Citrate_synth_II"/>
</dbReference>
<dbReference type="SUPFAM" id="SSF48256">
    <property type="entry name" value="Citrate synthase"/>
    <property type="match status" value="1"/>
</dbReference>
<gene>
    <name evidence="9" type="ORF">SAMN02746019_00011360</name>
</gene>
<evidence type="ECO:0000313" key="10">
    <source>
        <dbReference type="Proteomes" id="UP000197025"/>
    </source>
</evidence>
<dbReference type="AlphaFoldDB" id="A0A212RCQ0"/>
<comment type="similarity">
    <text evidence="2 6 8">Belongs to the citrate synthase family.</text>
</comment>
<protein>
    <recommendedName>
        <fullName evidence="6">Citrate synthase</fullName>
    </recommendedName>
</protein>
<dbReference type="FunCoup" id="A0A212RCQ0">
    <property type="interactions" value="342"/>
</dbReference>
<dbReference type="PROSITE" id="PS00480">
    <property type="entry name" value="CITRATE_SYNTHASE"/>
    <property type="match status" value="1"/>
</dbReference>
<dbReference type="GO" id="GO:0005975">
    <property type="term" value="P:carbohydrate metabolic process"/>
    <property type="evidence" value="ECO:0007669"/>
    <property type="project" value="TreeGrafter"/>
</dbReference>
<dbReference type="InterPro" id="IPR002020">
    <property type="entry name" value="Citrate_synthase"/>
</dbReference>
<comment type="catalytic activity">
    <reaction evidence="5">
        <text>oxaloacetate + acetyl-CoA + H2O = citrate + CoA + H(+)</text>
        <dbReference type="Rhea" id="RHEA:16845"/>
        <dbReference type="ChEBI" id="CHEBI:15377"/>
        <dbReference type="ChEBI" id="CHEBI:15378"/>
        <dbReference type="ChEBI" id="CHEBI:16452"/>
        <dbReference type="ChEBI" id="CHEBI:16947"/>
        <dbReference type="ChEBI" id="CHEBI:57287"/>
        <dbReference type="ChEBI" id="CHEBI:57288"/>
        <dbReference type="EC" id="2.3.3.16"/>
    </reaction>
</comment>
<dbReference type="RefSeq" id="WP_200808176.1">
    <property type="nucleotide sequence ID" value="NZ_FYEK01000044.1"/>
</dbReference>
<reference evidence="10" key="1">
    <citation type="submission" date="2017-06" db="EMBL/GenBank/DDBJ databases">
        <authorList>
            <person name="Varghese N."/>
            <person name="Submissions S."/>
        </authorList>
    </citation>
    <scope>NUCLEOTIDE SEQUENCE [LARGE SCALE GENOMIC DNA]</scope>
    <source>
        <strain evidence="10">JAD2</strain>
    </source>
</reference>
<sequence length="396" mass="44627">MTTTAAPQEVKYIGKPGEVSFAKGLEGVIVAESVKSYVDGIAGRLIYHGIPIEVLAEKSTFEETAFLLLYDKLPTEDELDVYKMRLRQYREIPDEVYDFISRAGRRYNFHPMSVLRTAISMLAAFDDSAEEDTMIAHEREAIKLTSRIATVVAAIGRARKGLPPVHPRPDLSHAANFLYMLFGEEPDPFYARVMDVILILHADHECNASTFTVRAITSTLSDMYSAVVGGIAALKGPLHGGANEEVMHMLHEIGEVENAEAWVLRALARKKKIPGFGHRVYKTYDPRAHILKQYALEVTRRAGTEKWLRMAEVIERVMIERLGQKGIQPNVDFYSGIVMASMGIETALFTPIFAVGRIAGWVAHALEQRKDNRIYRPRFFYVGPEHMEYIPIEERG</sequence>
<evidence type="ECO:0000256" key="1">
    <source>
        <dbReference type="ARBA" id="ARBA00005163"/>
    </source>
</evidence>
<evidence type="ECO:0000256" key="5">
    <source>
        <dbReference type="ARBA" id="ARBA00049288"/>
    </source>
</evidence>
<dbReference type="Gene3D" id="1.10.230.10">
    <property type="entry name" value="Cytochrome P450-Terp, domain 2"/>
    <property type="match status" value="1"/>
</dbReference>
<dbReference type="UniPathway" id="UPA00223"/>
<dbReference type="InParanoid" id="A0A212RCQ0"/>
<dbReference type="GO" id="GO:0005829">
    <property type="term" value="C:cytosol"/>
    <property type="evidence" value="ECO:0007669"/>
    <property type="project" value="TreeGrafter"/>
</dbReference>
<evidence type="ECO:0000256" key="3">
    <source>
        <dbReference type="ARBA" id="ARBA00022532"/>
    </source>
</evidence>
<dbReference type="PRINTS" id="PR00143">
    <property type="entry name" value="CITRTSNTHASE"/>
</dbReference>
<dbReference type="GO" id="GO:0006099">
    <property type="term" value="P:tricarboxylic acid cycle"/>
    <property type="evidence" value="ECO:0007669"/>
    <property type="project" value="UniProtKB-UniPathway"/>
</dbReference>
<dbReference type="InterPro" id="IPR024176">
    <property type="entry name" value="Citrate_synthase_bac-typ"/>
</dbReference>
<dbReference type="InterPro" id="IPR016142">
    <property type="entry name" value="Citrate_synth-like_lrg_a-sub"/>
</dbReference>
<dbReference type="InterPro" id="IPR036969">
    <property type="entry name" value="Citrate_synthase_sf"/>
</dbReference>
<evidence type="ECO:0000256" key="7">
    <source>
        <dbReference type="PIRSR" id="PIRSR001369-1"/>
    </source>
</evidence>
<evidence type="ECO:0000256" key="6">
    <source>
        <dbReference type="PIRNR" id="PIRNR001369"/>
    </source>
</evidence>
<evidence type="ECO:0000256" key="8">
    <source>
        <dbReference type="RuleBase" id="RU003406"/>
    </source>
</evidence>
<keyword evidence="3" id="KW-0816">Tricarboxylic acid cycle</keyword>
<dbReference type="GO" id="GO:0036440">
    <property type="term" value="F:citrate synthase activity"/>
    <property type="evidence" value="ECO:0007669"/>
    <property type="project" value="UniProtKB-EC"/>
</dbReference>
<comment type="pathway">
    <text evidence="1">Carbohydrate metabolism; tricarboxylic acid cycle.</text>
</comment>
<keyword evidence="4 6" id="KW-0808">Transferase</keyword>
<dbReference type="Pfam" id="PF00285">
    <property type="entry name" value="Citrate_synt"/>
    <property type="match status" value="1"/>
</dbReference>
<feature type="active site" evidence="7">
    <location>
        <position position="278"/>
    </location>
</feature>
<dbReference type="EMBL" id="FYEK01000044">
    <property type="protein sequence ID" value="SNB70055.1"/>
    <property type="molecule type" value="Genomic_DNA"/>
</dbReference>
<evidence type="ECO:0000256" key="4">
    <source>
        <dbReference type="ARBA" id="ARBA00022679"/>
    </source>
</evidence>
<evidence type="ECO:0000313" key="9">
    <source>
        <dbReference type="EMBL" id="SNB70055.1"/>
    </source>
</evidence>
<dbReference type="Proteomes" id="UP000197025">
    <property type="component" value="Unassembled WGS sequence"/>
</dbReference>
<dbReference type="PANTHER" id="PTHR11739:SF4">
    <property type="entry name" value="CITRATE SYNTHASE, PEROXISOMAL"/>
    <property type="match status" value="1"/>
</dbReference>